<evidence type="ECO:0000313" key="1">
    <source>
        <dbReference type="EMBL" id="AIZ44879.1"/>
    </source>
</evidence>
<dbReference type="RefSeq" id="WP_039683306.1">
    <property type="nucleotide sequence ID" value="NZ_CP010028.1"/>
</dbReference>
<name>A0A0A7KI58_9DEIO</name>
<evidence type="ECO:0000313" key="2">
    <source>
        <dbReference type="Proteomes" id="UP000030634"/>
    </source>
</evidence>
<dbReference type="AlphaFoldDB" id="A0A0A7KI58"/>
<organism evidence="1 2">
    <name type="scientific">Deinococcus radiopugnans</name>
    <dbReference type="NCBI Taxonomy" id="57497"/>
    <lineage>
        <taxon>Bacteria</taxon>
        <taxon>Thermotogati</taxon>
        <taxon>Deinococcota</taxon>
        <taxon>Deinococci</taxon>
        <taxon>Deinococcales</taxon>
        <taxon>Deinococcaceae</taxon>
        <taxon>Deinococcus</taxon>
    </lineage>
</organism>
<sequence>MTQIANKSIVKLPQGVSSVRRAPRSWDEICEFARMVIKLDEQRRPLNTAQTQAITRLDSELRDMQRAGQIANFTLGDFDHSQISVSLVLPDELYRREHMLMLHERLDEALKGLNLYAAVEMDTELSCGESPQAH</sequence>
<dbReference type="KEGG" id="dsw:QR90_06810"/>
<gene>
    <name evidence="1" type="ORF">QR90_06810</name>
</gene>
<reference evidence="2" key="1">
    <citation type="submission" date="2014-11" db="EMBL/GenBank/DDBJ databases">
        <title>Hymenobacter sp. DG25B genome submission.</title>
        <authorList>
            <person name="Jung H.-Y."/>
            <person name="Kim M.K."/>
            <person name="Srinivasan S."/>
            <person name="Lim S."/>
        </authorList>
    </citation>
    <scope>NUCLEOTIDE SEQUENCE [LARGE SCALE GENOMIC DNA]</scope>
    <source>
        <strain evidence="2">DY59</strain>
    </source>
</reference>
<protein>
    <submittedName>
        <fullName evidence="1">Uncharacterized protein</fullName>
    </submittedName>
</protein>
<proteinExistence type="predicted"/>
<dbReference type="Proteomes" id="UP000030634">
    <property type="component" value="Chromosome"/>
</dbReference>
<dbReference type="HOGENOM" id="CLU_1892784_0_0_0"/>
<accession>A0A0A7KI58</accession>
<dbReference type="EMBL" id="CP010028">
    <property type="protein sequence ID" value="AIZ44879.1"/>
    <property type="molecule type" value="Genomic_DNA"/>
</dbReference>